<gene>
    <name evidence="1" type="ORF">J2125_000198</name>
</gene>
<evidence type="ECO:0000313" key="1">
    <source>
        <dbReference type="EMBL" id="MBP2167006.1"/>
    </source>
</evidence>
<proteinExistence type="predicted"/>
<protein>
    <submittedName>
        <fullName evidence="1">LysB family phage lysis regulatory protein</fullName>
    </submittedName>
</protein>
<dbReference type="Proteomes" id="UP001195624">
    <property type="component" value="Unassembled WGS sequence"/>
</dbReference>
<evidence type="ECO:0000313" key="2">
    <source>
        <dbReference type="Proteomes" id="UP001195624"/>
    </source>
</evidence>
<comment type="caution">
    <text evidence="1">The sequence shown here is derived from an EMBL/GenBank/DDBJ whole genome shotgun (WGS) entry which is preliminary data.</text>
</comment>
<organism evidence="1 2">
    <name type="scientific">Winslowiella toletana</name>
    <dbReference type="NCBI Taxonomy" id="92490"/>
    <lineage>
        <taxon>Bacteria</taxon>
        <taxon>Pseudomonadati</taxon>
        <taxon>Pseudomonadota</taxon>
        <taxon>Gammaproteobacteria</taxon>
        <taxon>Enterobacterales</taxon>
        <taxon>Erwiniaceae</taxon>
        <taxon>Winslowiella</taxon>
    </lineage>
</organism>
<dbReference type="NCBIfam" id="TIGR03495">
    <property type="entry name" value="phage_LysB"/>
    <property type="match status" value="1"/>
</dbReference>
<sequence length="144" mass="15894">MNRLLLSLTGLLIAALAFTGWRASHLDGELAAARRVIGTLSAGIESRDNAISRLQSEAGDREQNELALRTDLGKASALTLTRQFNDQKVTDSDEALQKWSRTPLPDAVIRLHRRPAFASAADYLRWLSESDKLPDTGQRPENRG</sequence>
<dbReference type="InterPro" id="IPR020000">
    <property type="entry name" value="Phage_P2_LysB"/>
</dbReference>
<reference evidence="2" key="2">
    <citation type="submission" date="2023-07" db="EMBL/GenBank/DDBJ databases">
        <title>Genome mining of underrepresented organisms for secondary metabolites.</title>
        <authorList>
            <person name="D'Agostino P.M."/>
        </authorList>
    </citation>
    <scope>NUCLEOTIDE SEQUENCE [LARGE SCALE GENOMIC DNA]</scope>
    <source>
        <strain evidence="2">WS4403</strain>
    </source>
</reference>
<reference evidence="1 2" key="1">
    <citation type="submission" date="2021-03" db="EMBL/GenBank/DDBJ databases">
        <authorList>
            <person name="D'Agostino P."/>
            <person name="Huntemann M."/>
            <person name="Clum A."/>
            <person name="Spunde A."/>
            <person name="Palaniappan K."/>
            <person name="Ritter S."/>
            <person name="Mikhailova N."/>
            <person name="Chen I.-M."/>
            <person name="Stamatis D."/>
            <person name="Reddy T."/>
            <person name="O'Malley R."/>
            <person name="Daum C."/>
            <person name="Shapiro N."/>
            <person name="Ivanova N."/>
            <person name="Kyrpides N."/>
            <person name="Woyke T."/>
        </authorList>
    </citation>
    <scope>NUCLEOTIDE SEQUENCE [LARGE SCALE GENOMIC DNA]</scope>
    <source>
        <strain evidence="1 2">WS4403</strain>
    </source>
</reference>
<accession>A0ABS4P4I7</accession>
<dbReference type="EMBL" id="JAGGMQ010000001">
    <property type="protein sequence ID" value="MBP2167006.1"/>
    <property type="molecule type" value="Genomic_DNA"/>
</dbReference>
<keyword evidence="2" id="KW-1185">Reference proteome</keyword>
<name>A0ABS4P4I7_9GAMM</name>
<dbReference type="RefSeq" id="WP_026111938.1">
    <property type="nucleotide sequence ID" value="NZ_JAGGMQ010000001.1"/>
</dbReference>